<dbReference type="EMBL" id="AP015042">
    <property type="protein sequence ID" value="BAT97229.1"/>
    <property type="molecule type" value="Genomic_DNA"/>
</dbReference>
<dbReference type="AlphaFoldDB" id="A0A0S3SWG2"/>
<organism evidence="1 2">
    <name type="scientific">Vigna angularis var. angularis</name>
    <dbReference type="NCBI Taxonomy" id="157739"/>
    <lineage>
        <taxon>Eukaryota</taxon>
        <taxon>Viridiplantae</taxon>
        <taxon>Streptophyta</taxon>
        <taxon>Embryophyta</taxon>
        <taxon>Tracheophyta</taxon>
        <taxon>Spermatophyta</taxon>
        <taxon>Magnoliopsida</taxon>
        <taxon>eudicotyledons</taxon>
        <taxon>Gunneridae</taxon>
        <taxon>Pentapetalae</taxon>
        <taxon>rosids</taxon>
        <taxon>fabids</taxon>
        <taxon>Fabales</taxon>
        <taxon>Fabaceae</taxon>
        <taxon>Papilionoideae</taxon>
        <taxon>50 kb inversion clade</taxon>
        <taxon>NPAAA clade</taxon>
        <taxon>indigoferoid/millettioid clade</taxon>
        <taxon>Phaseoleae</taxon>
        <taxon>Vigna</taxon>
    </lineage>
</organism>
<evidence type="ECO:0000313" key="2">
    <source>
        <dbReference type="Proteomes" id="UP000291084"/>
    </source>
</evidence>
<dbReference type="Proteomes" id="UP000291084">
    <property type="component" value="Chromosome 9"/>
</dbReference>
<protein>
    <submittedName>
        <fullName evidence="1">Uncharacterized protein</fullName>
    </submittedName>
</protein>
<accession>A0A0S3SWG2</accession>
<evidence type="ECO:0000313" key="1">
    <source>
        <dbReference type="EMBL" id="BAT97229.1"/>
    </source>
</evidence>
<sequence length="60" mass="7040">MLHKQIVMWRGDFDLGLLIQCSHMKAHIPSPWSSRFKSLLILQIFLEEAWCPVDFSRLLG</sequence>
<gene>
    <name evidence="1" type="primary">Vigan.09G061300</name>
    <name evidence="1" type="ORF">VIGAN_09061300</name>
</gene>
<proteinExistence type="predicted"/>
<keyword evidence="2" id="KW-1185">Reference proteome</keyword>
<name>A0A0S3SWG2_PHAAN</name>
<reference evidence="1 2" key="1">
    <citation type="journal article" date="2015" name="Sci. Rep.">
        <title>The power of single molecule real-time sequencing technology in the de novo assembly of a eukaryotic genome.</title>
        <authorList>
            <person name="Sakai H."/>
            <person name="Naito K."/>
            <person name="Ogiso-Tanaka E."/>
            <person name="Takahashi Y."/>
            <person name="Iseki K."/>
            <person name="Muto C."/>
            <person name="Satou K."/>
            <person name="Teruya K."/>
            <person name="Shiroma A."/>
            <person name="Shimoji M."/>
            <person name="Hirano T."/>
            <person name="Itoh T."/>
            <person name="Kaga A."/>
            <person name="Tomooka N."/>
        </authorList>
    </citation>
    <scope>NUCLEOTIDE SEQUENCE [LARGE SCALE GENOMIC DNA]</scope>
    <source>
        <strain evidence="2">cv. Shumari</strain>
    </source>
</reference>